<reference evidence="1" key="1">
    <citation type="journal article" date="2021" name="Proc. Natl. Acad. Sci. U.S.A.">
        <title>A Catalog of Tens of Thousands of Viruses from Human Metagenomes Reveals Hidden Associations with Chronic Diseases.</title>
        <authorList>
            <person name="Tisza M.J."/>
            <person name="Buck C.B."/>
        </authorList>
    </citation>
    <scope>NUCLEOTIDE SEQUENCE</scope>
    <source>
        <strain evidence="1">CtVii20</strain>
    </source>
</reference>
<protein>
    <submittedName>
        <fullName evidence="1">Immunogenic protein</fullName>
    </submittedName>
</protein>
<proteinExistence type="predicted"/>
<organism evidence="1">
    <name type="scientific">Siphoviridae sp. ctVii20</name>
    <dbReference type="NCBI Taxonomy" id="2825533"/>
    <lineage>
        <taxon>Viruses</taxon>
        <taxon>Duplodnaviria</taxon>
        <taxon>Heunggongvirae</taxon>
        <taxon>Uroviricota</taxon>
        <taxon>Caudoviricetes</taxon>
    </lineage>
</organism>
<evidence type="ECO:0000313" key="1">
    <source>
        <dbReference type="EMBL" id="DAE16798.1"/>
    </source>
</evidence>
<name>A0A8S5QBX0_9CAUD</name>
<sequence length="213" mass="24465">MKMKKFLCALVIAGSLGIFPSYAAVSSGQESDTNWDVTYPIVSIEGNAEAQDTINADLNDYLEQLREDFQNGKYYICKEYYTVHYEDNDVLSISIYQLRLPYGANGNHSNSFDLVYDKHSGARIPLDNYVHVTVDDLDQYKWGHSYDQEGNKLKYENMWRTPLKEVPTNYFLTGGGVVCVVFSPYELTAGVFGSCYIELEPDYIEYLNRKNQW</sequence>
<accession>A0A8S5QBX0</accession>
<dbReference type="EMBL" id="BK015631">
    <property type="protein sequence ID" value="DAE16798.1"/>
    <property type="molecule type" value="Genomic_DNA"/>
</dbReference>
<dbReference type="Gene3D" id="3.30.565.40">
    <property type="entry name" value="Fervidobacterium nodosum Rt17-B1 like"/>
    <property type="match status" value="1"/>
</dbReference>